<accession>A0ABT7ZCN7</accession>
<dbReference type="EMBL" id="JAUEPL010000046">
    <property type="protein sequence ID" value="MDN3297181.1"/>
    <property type="molecule type" value="Genomic_DNA"/>
</dbReference>
<name>A0ABT7ZCN7_9ACTN</name>
<dbReference type="Proteomes" id="UP001174050">
    <property type="component" value="Unassembled WGS sequence"/>
</dbReference>
<evidence type="ECO:0000313" key="1">
    <source>
        <dbReference type="EMBL" id="MDN3297181.1"/>
    </source>
</evidence>
<gene>
    <name evidence="1" type="ORF">QWM81_24675</name>
</gene>
<dbReference type="RefSeq" id="WP_290114536.1">
    <property type="nucleotide sequence ID" value="NZ_JAUEPL010000046.1"/>
</dbReference>
<protein>
    <submittedName>
        <fullName evidence="1">Uncharacterized protein</fullName>
    </submittedName>
</protein>
<organism evidence="1 2">
    <name type="scientific">Streptomyces ficellus</name>
    <dbReference type="NCBI Taxonomy" id="1977088"/>
    <lineage>
        <taxon>Bacteria</taxon>
        <taxon>Bacillati</taxon>
        <taxon>Actinomycetota</taxon>
        <taxon>Actinomycetes</taxon>
        <taxon>Kitasatosporales</taxon>
        <taxon>Streptomycetaceae</taxon>
        <taxon>Streptomyces</taxon>
    </lineage>
</organism>
<keyword evidence="2" id="KW-1185">Reference proteome</keyword>
<proteinExistence type="predicted"/>
<comment type="caution">
    <text evidence="1">The sequence shown here is derived from an EMBL/GenBank/DDBJ whole genome shotgun (WGS) entry which is preliminary data.</text>
</comment>
<evidence type="ECO:0000313" key="2">
    <source>
        <dbReference type="Proteomes" id="UP001174050"/>
    </source>
</evidence>
<reference evidence="1" key="1">
    <citation type="submission" date="2023-06" db="EMBL/GenBank/DDBJ databases">
        <title>WGS-Sequencing of Streptomyces ficellus isolate 21 collected from sand in Gara Djebilet Iron Mine in Algeria.</title>
        <authorList>
            <person name="Zegers G.P."/>
            <person name="Gomez A."/>
            <person name="Gueddou A."/>
            <person name="Zahara A.F."/>
            <person name="Worth M."/>
            <person name="Sevigny J.L."/>
            <person name="Tisa L."/>
        </authorList>
    </citation>
    <scope>NUCLEOTIDE SEQUENCE</scope>
    <source>
        <strain evidence="1">AS11</strain>
    </source>
</reference>
<sequence>MTYKVGDYVVHEGRTGLITMDLGPGLYRIRFHHGPARHDGSVREATLREHRLTPASAEQQAAAIEAGVTLDNERSYLPGKPRTRTFQRVR</sequence>